<sequence>MEPNDKNVEAVPLTPSKSKHSSKSKLPENVNPNLTSLNPKALNSPLVKSATKVQKSTMKKPTQIFSPSPENKIRERKFVVAKKNSKIDNDKTPIIVDCKCKASDNLDKCLCVAYETLRASNEGFFNRSEVIVQTNNNPVRQF</sequence>
<evidence type="ECO:0000313" key="2">
    <source>
        <dbReference type="EMBL" id="CAI9289080.1"/>
    </source>
</evidence>
<organism evidence="2 3">
    <name type="scientific">Lactuca saligna</name>
    <name type="common">Willowleaf lettuce</name>
    <dbReference type="NCBI Taxonomy" id="75948"/>
    <lineage>
        <taxon>Eukaryota</taxon>
        <taxon>Viridiplantae</taxon>
        <taxon>Streptophyta</taxon>
        <taxon>Embryophyta</taxon>
        <taxon>Tracheophyta</taxon>
        <taxon>Spermatophyta</taxon>
        <taxon>Magnoliopsida</taxon>
        <taxon>eudicotyledons</taxon>
        <taxon>Gunneridae</taxon>
        <taxon>Pentapetalae</taxon>
        <taxon>asterids</taxon>
        <taxon>campanulids</taxon>
        <taxon>Asterales</taxon>
        <taxon>Asteraceae</taxon>
        <taxon>Cichorioideae</taxon>
        <taxon>Cichorieae</taxon>
        <taxon>Lactucinae</taxon>
        <taxon>Lactuca</taxon>
    </lineage>
</organism>
<protein>
    <submittedName>
        <fullName evidence="2">Uncharacterized protein</fullName>
    </submittedName>
</protein>
<dbReference type="Proteomes" id="UP001177003">
    <property type="component" value="Chromosome 6"/>
</dbReference>
<reference evidence="2" key="1">
    <citation type="submission" date="2023-04" db="EMBL/GenBank/DDBJ databases">
        <authorList>
            <person name="Vijverberg K."/>
            <person name="Xiong W."/>
            <person name="Schranz E."/>
        </authorList>
    </citation>
    <scope>NUCLEOTIDE SEQUENCE</scope>
</reference>
<gene>
    <name evidence="2" type="ORF">LSALG_LOCUS28341</name>
</gene>
<keyword evidence="3" id="KW-1185">Reference proteome</keyword>
<proteinExistence type="predicted"/>
<accession>A0AA35ZAV8</accession>
<evidence type="ECO:0000256" key="1">
    <source>
        <dbReference type="SAM" id="MobiDB-lite"/>
    </source>
</evidence>
<evidence type="ECO:0000313" key="3">
    <source>
        <dbReference type="Proteomes" id="UP001177003"/>
    </source>
</evidence>
<feature type="region of interest" description="Disordered" evidence="1">
    <location>
        <begin position="1"/>
        <end position="70"/>
    </location>
</feature>
<name>A0AA35ZAV8_LACSI</name>
<dbReference type="EMBL" id="OX465082">
    <property type="protein sequence ID" value="CAI9289080.1"/>
    <property type="molecule type" value="Genomic_DNA"/>
</dbReference>
<feature type="compositionally biased region" description="Polar residues" evidence="1">
    <location>
        <begin position="51"/>
        <end position="69"/>
    </location>
</feature>
<dbReference type="AlphaFoldDB" id="A0AA35ZAV8"/>